<proteinExistence type="predicted"/>
<evidence type="ECO:0000313" key="3">
    <source>
        <dbReference type="Proteomes" id="UP000192393"/>
    </source>
</evidence>
<evidence type="ECO:0000313" key="2">
    <source>
        <dbReference type="EMBL" id="SMC36878.1"/>
    </source>
</evidence>
<dbReference type="EMBL" id="FWXS01000001">
    <property type="protein sequence ID" value="SMC36878.1"/>
    <property type="molecule type" value="Genomic_DNA"/>
</dbReference>
<dbReference type="Pfam" id="PF25594">
    <property type="entry name" value="GldB_lipo"/>
    <property type="match status" value="1"/>
</dbReference>
<evidence type="ECO:0008006" key="4">
    <source>
        <dbReference type="Google" id="ProtNLM"/>
    </source>
</evidence>
<name>A0A1W1YMD4_9FLAO</name>
<dbReference type="AlphaFoldDB" id="A0A1W1YMD4"/>
<dbReference type="STRING" id="1434700.SAMN06296427_101512"/>
<dbReference type="PROSITE" id="PS51257">
    <property type="entry name" value="PROKAR_LIPOPROTEIN"/>
    <property type="match status" value="1"/>
</dbReference>
<accession>A0A1W1YMD4</accession>
<keyword evidence="3" id="KW-1185">Reference proteome</keyword>
<protein>
    <recommendedName>
        <fullName evidence="4">Gliding motility-associated lipoprotein GldB</fullName>
    </recommendedName>
</protein>
<gene>
    <name evidence="2" type="ORF">SAMN06296427_101512</name>
</gene>
<feature type="compositionally biased region" description="Basic and acidic residues" evidence="1">
    <location>
        <begin position="341"/>
        <end position="350"/>
    </location>
</feature>
<dbReference type="OrthoDB" id="976022at2"/>
<sequence length="350" mass="40932">MKTVHWIGILMLFLVISCGKENRWDIELPQEKVDLEVTDISKDFFDTNIPLTEVQARYPFFFLDTVSNQTWEKQRRDPFEKAVYDSVIKVFKKYGKTQNELEELFAYYKHYFPKQDIPQIFTYSSTLQENIYTPVIYGAREGLMFIAMDGFLGTNNQLYKQQAPLRVYDYMAQNMNPQNLPPAVVRAIGQEIIPFDPRQQTFGDLMVDEGKKLILADALLPQTSDNLKIGYTTNQMKWAKENEGNVWNYFVEQNMVFQTDKSLRQRFIDFAPFSKFLNEIETQTPGRMGVFIGWQICKAYLDKNEEMTLGQFLNTDTQTIFNGSKYKPKKGDGNYTPTKPESNDEVKKYE</sequence>
<feature type="region of interest" description="Disordered" evidence="1">
    <location>
        <begin position="323"/>
        <end position="350"/>
    </location>
</feature>
<dbReference type="Proteomes" id="UP000192393">
    <property type="component" value="Unassembled WGS sequence"/>
</dbReference>
<organism evidence="2 3">
    <name type="scientific">Moheibacter sediminis</name>
    <dbReference type="NCBI Taxonomy" id="1434700"/>
    <lineage>
        <taxon>Bacteria</taxon>
        <taxon>Pseudomonadati</taxon>
        <taxon>Bacteroidota</taxon>
        <taxon>Flavobacteriia</taxon>
        <taxon>Flavobacteriales</taxon>
        <taxon>Weeksellaceae</taxon>
        <taxon>Moheibacter</taxon>
    </lineage>
</organism>
<dbReference type="RefSeq" id="WP_143736276.1">
    <property type="nucleotide sequence ID" value="NZ_FWXS01000001.1"/>
</dbReference>
<reference evidence="2 3" key="1">
    <citation type="submission" date="2017-04" db="EMBL/GenBank/DDBJ databases">
        <authorList>
            <person name="Afonso C.L."/>
            <person name="Miller P.J."/>
            <person name="Scott M.A."/>
            <person name="Spackman E."/>
            <person name="Goraichik I."/>
            <person name="Dimitrov K.M."/>
            <person name="Suarez D.L."/>
            <person name="Swayne D.E."/>
        </authorList>
    </citation>
    <scope>NUCLEOTIDE SEQUENCE [LARGE SCALE GENOMIC DNA]</scope>
    <source>
        <strain evidence="2 3">CGMCC 1.12708</strain>
    </source>
</reference>
<dbReference type="InterPro" id="IPR019853">
    <property type="entry name" value="GldB-like"/>
</dbReference>
<evidence type="ECO:0000256" key="1">
    <source>
        <dbReference type="SAM" id="MobiDB-lite"/>
    </source>
</evidence>